<dbReference type="Proteomes" id="UP000192726">
    <property type="component" value="Chromosome"/>
</dbReference>
<proteinExistence type="predicted"/>
<dbReference type="STRING" id="553510.B1H19_09080"/>
<dbReference type="AlphaFoldDB" id="A0A1V0TN19"/>
<evidence type="ECO:0000259" key="1">
    <source>
        <dbReference type="PROSITE" id="PS50075"/>
    </source>
</evidence>
<dbReference type="Gene3D" id="1.10.1200.10">
    <property type="entry name" value="ACP-like"/>
    <property type="match status" value="1"/>
</dbReference>
<dbReference type="PROSITE" id="PS50075">
    <property type="entry name" value="CARRIER"/>
    <property type="match status" value="1"/>
</dbReference>
<dbReference type="KEGG" id="sgv:B1H19_09080"/>
<protein>
    <recommendedName>
        <fullName evidence="1">Carrier domain-containing protein</fullName>
    </recommendedName>
</protein>
<keyword evidence="3" id="KW-1185">Reference proteome</keyword>
<evidence type="ECO:0000313" key="2">
    <source>
        <dbReference type="EMBL" id="ARF54331.1"/>
    </source>
</evidence>
<evidence type="ECO:0000313" key="3">
    <source>
        <dbReference type="Proteomes" id="UP000192726"/>
    </source>
</evidence>
<feature type="domain" description="Carrier" evidence="1">
    <location>
        <begin position="7"/>
        <end position="85"/>
    </location>
</feature>
<gene>
    <name evidence="2" type="ORF">B1H19_09080</name>
</gene>
<dbReference type="InterPro" id="IPR009081">
    <property type="entry name" value="PP-bd_ACP"/>
</dbReference>
<dbReference type="InterPro" id="IPR036736">
    <property type="entry name" value="ACP-like_sf"/>
</dbReference>
<dbReference type="SUPFAM" id="SSF47336">
    <property type="entry name" value="ACP-like"/>
    <property type="match status" value="1"/>
</dbReference>
<organism evidence="2 3">
    <name type="scientific">Streptomyces gilvosporeus</name>
    <dbReference type="NCBI Taxonomy" id="553510"/>
    <lineage>
        <taxon>Bacteria</taxon>
        <taxon>Bacillati</taxon>
        <taxon>Actinomycetota</taxon>
        <taxon>Actinomycetes</taxon>
        <taxon>Kitasatosporales</taxon>
        <taxon>Streptomycetaceae</taxon>
        <taxon>Streptomyces</taxon>
    </lineage>
</organism>
<dbReference type="RefSeq" id="WP_083104112.1">
    <property type="nucleotide sequence ID" value="NZ_CP020569.1"/>
</dbReference>
<sequence length="87" mass="9508">MSTRTPEEIRESLLTLLGGIKRRDVRAALDDDDNFMRALHLDSLDAVELTVQLGAEFGFEFGTEDEDLDALQSLSALTALVAKRAAA</sequence>
<dbReference type="EMBL" id="CP020569">
    <property type="protein sequence ID" value="ARF54331.1"/>
    <property type="molecule type" value="Genomic_DNA"/>
</dbReference>
<dbReference type="Pfam" id="PF00550">
    <property type="entry name" value="PP-binding"/>
    <property type="match status" value="1"/>
</dbReference>
<name>A0A1V0TN19_9ACTN</name>
<reference evidence="2 3" key="1">
    <citation type="submission" date="2017-04" db="EMBL/GenBank/DDBJ databases">
        <title>Complete Genome Sequence of Streptomyces gilvosporeus F607, a Capable Producer of Natamycin.</title>
        <authorList>
            <person name="Zong G."/>
            <person name="Zhong C."/>
            <person name="Fu J."/>
            <person name="Qin R."/>
            <person name="Cao G."/>
        </authorList>
    </citation>
    <scope>NUCLEOTIDE SEQUENCE [LARGE SCALE GENOMIC DNA]</scope>
    <source>
        <strain evidence="2 3">F607</strain>
    </source>
</reference>
<accession>A0A1V0TN19</accession>